<accession>A0AC61MWE3</accession>
<evidence type="ECO:0000313" key="1">
    <source>
        <dbReference type="EMBL" id="QUC67060.1"/>
    </source>
</evidence>
<organism evidence="1 2">
    <name type="scientific">Aristaeella hokkaidonensis</name>
    <dbReference type="NCBI Taxonomy" id="3046382"/>
    <lineage>
        <taxon>Bacteria</taxon>
        <taxon>Bacillati</taxon>
        <taxon>Bacillota</taxon>
        <taxon>Clostridia</taxon>
        <taxon>Eubacteriales</taxon>
        <taxon>Aristaeellaceae</taxon>
        <taxon>Aristaeella</taxon>
    </lineage>
</organism>
<reference evidence="1" key="1">
    <citation type="submission" date="2021-01" db="EMBL/GenBank/DDBJ databases">
        <title>Complete genome sequence of Clostridiales bacterium R-7.</title>
        <authorList>
            <person name="Mahoney-Kurpe S.C."/>
            <person name="Palevich N."/>
            <person name="Koike S."/>
            <person name="Moon C.D."/>
            <person name="Attwood G.T."/>
        </authorList>
    </citation>
    <scope>NUCLEOTIDE SEQUENCE</scope>
    <source>
        <strain evidence="1">R-7</strain>
    </source>
</reference>
<protein>
    <submittedName>
        <fullName evidence="1">Carbohydrate ABC transporter permease</fullName>
    </submittedName>
</protein>
<sequence>MNKIINPQREKTKSRIAWGVAITLAVIWVVVTVGPFVFMVVNSFRDKKMMGRQGVLHFPDPWYFKNYPDVITNGFFGYFFRSLFIVSISLVLMLIISSFAAYPLARMKFKLRGFLYAGIVAMMSVPMHVTLIPVYQMTNQMGLINNLFSLLGPYVAFALPMSVFILTGFMMTIPSEMEEAARIDGCNKYNMFFRIILPLSKAGLSTLAIYNAVGMWNEFAFANTFLNDIRVKTLPLALGAFKGEHSQDTPLILTVLTLSALPTVIMFIIFQDKLVKGMMAGAVKG</sequence>
<name>A0AC61MWE3_9FIRM</name>
<dbReference type="Proteomes" id="UP000682782">
    <property type="component" value="Chromosome"/>
</dbReference>
<proteinExistence type="predicted"/>
<dbReference type="EMBL" id="CP068393">
    <property type="protein sequence ID" value="QUC67060.1"/>
    <property type="molecule type" value="Genomic_DNA"/>
</dbReference>
<keyword evidence="2" id="KW-1185">Reference proteome</keyword>
<gene>
    <name evidence="1" type="ORF">JYE49_14705</name>
</gene>
<evidence type="ECO:0000313" key="2">
    <source>
        <dbReference type="Proteomes" id="UP000682782"/>
    </source>
</evidence>